<name>A0A5P3XBJ3_PARBF</name>
<evidence type="ECO:0000256" key="1">
    <source>
        <dbReference type="ARBA" id="ARBA00010990"/>
    </source>
</evidence>
<evidence type="ECO:0000313" key="8">
    <source>
        <dbReference type="Proteomes" id="UP000573963"/>
    </source>
</evidence>
<accession>A0A5P3XBJ3</accession>
<dbReference type="InterPro" id="IPR055066">
    <property type="entry name" value="AASDHPPT_N"/>
</dbReference>
<dbReference type="Proteomes" id="UP000573963">
    <property type="component" value="Unassembled WGS sequence"/>
</dbReference>
<evidence type="ECO:0000256" key="2">
    <source>
        <dbReference type="ARBA" id="ARBA00022679"/>
    </source>
</evidence>
<dbReference type="Pfam" id="PF01648">
    <property type="entry name" value="ACPS"/>
    <property type="match status" value="1"/>
</dbReference>
<reference evidence="6 7" key="1">
    <citation type="submission" date="2018-09" db="EMBL/GenBank/DDBJ databases">
        <title>A clostridial neurotoxin that targets Anopheles mosquitoes.</title>
        <authorList>
            <person name="Contreras E."/>
            <person name="Masuyer G."/>
            <person name="Qureshi N."/>
            <person name="Chawla S."/>
            <person name="Lim H.L."/>
            <person name="Chen J."/>
            <person name="Stenmark P."/>
            <person name="Gill S."/>
        </authorList>
    </citation>
    <scope>NUCLEOTIDE SEQUENCE [LARGE SCALE GENOMIC DNA]</scope>
    <source>
        <strain evidence="6 7">Cbm</strain>
    </source>
</reference>
<dbReference type="InterPro" id="IPR050559">
    <property type="entry name" value="P-Pant_transferase_sf"/>
</dbReference>
<gene>
    <name evidence="6" type="ORF">D4A35_06510</name>
    <name evidence="5" type="ORF">HF875_08705</name>
</gene>
<dbReference type="AlphaFoldDB" id="A0A5P3XBJ3"/>
<reference evidence="5 8" key="2">
    <citation type="submission" date="2020-04" db="EMBL/GenBank/DDBJ databases">
        <authorList>
            <person name="Hitch T.C.A."/>
            <person name="Wylensek D."/>
            <person name="Clavel T."/>
        </authorList>
    </citation>
    <scope>NUCLEOTIDE SEQUENCE [LARGE SCALE GENOMIC DNA]</scope>
    <source>
        <strain evidence="5 8">Med78_4-601-WT-2</strain>
    </source>
</reference>
<sequence>MILNKINEIKNKSVFSDRISETNLYLFNINHIEKEVFYLTNLLSSKERNYINKLKNDKSLNKYIIRRGLLRLILSDYLNLEPKDIPIIRDTYNKPEITDISENLNFNISHSREHLLIGVNCKKQLGVDVECIDSFRFKNSDLCNTIFSEQELILYKLLDYKTKKCVFLKEWVIKESIVKAIGVGLTIDLRSIKKISYIDGFQYYKFKDFLVKVKFINTRGVYISLAELIKYKTREQLKNEK</sequence>
<dbReference type="EMBL" id="CP032452">
    <property type="protein sequence ID" value="QEZ68608.1"/>
    <property type="molecule type" value="Genomic_DNA"/>
</dbReference>
<dbReference type="GO" id="GO:0008897">
    <property type="term" value="F:holo-[acyl-carrier-protein] synthase activity"/>
    <property type="evidence" value="ECO:0007669"/>
    <property type="project" value="InterPro"/>
</dbReference>
<feature type="domain" description="4'-phosphopantetheinyl transferase" evidence="3">
    <location>
        <begin position="125"/>
        <end position="194"/>
    </location>
</feature>
<evidence type="ECO:0000313" key="7">
    <source>
        <dbReference type="Proteomes" id="UP000326961"/>
    </source>
</evidence>
<dbReference type="GO" id="GO:0000287">
    <property type="term" value="F:magnesium ion binding"/>
    <property type="evidence" value="ECO:0007669"/>
    <property type="project" value="InterPro"/>
</dbReference>
<dbReference type="EMBL" id="JABAFD010000004">
    <property type="protein sequence ID" value="NME09600.1"/>
    <property type="molecule type" value="Genomic_DNA"/>
</dbReference>
<comment type="similarity">
    <text evidence="1">Belongs to the P-Pant transferase superfamily. Gsp/Sfp/HetI/AcpT family.</text>
</comment>
<protein>
    <submittedName>
        <fullName evidence="6">4'-phosphopantetheinyl transferase superfamily protein</fullName>
    </submittedName>
</protein>
<evidence type="ECO:0000313" key="6">
    <source>
        <dbReference type="EMBL" id="QEZ68608.1"/>
    </source>
</evidence>
<keyword evidence="2 6" id="KW-0808">Transferase</keyword>
<dbReference type="Gene3D" id="3.90.470.20">
    <property type="entry name" value="4'-phosphopantetheinyl transferase domain"/>
    <property type="match status" value="1"/>
</dbReference>
<dbReference type="Proteomes" id="UP000326961">
    <property type="component" value="Chromosome"/>
</dbReference>
<dbReference type="InterPro" id="IPR008278">
    <property type="entry name" value="4-PPantetheinyl_Trfase_dom"/>
</dbReference>
<organism evidence="6 7">
    <name type="scientific">Paraclostridium bifermentans</name>
    <name type="common">Clostridium bifermentans</name>
    <dbReference type="NCBI Taxonomy" id="1490"/>
    <lineage>
        <taxon>Bacteria</taxon>
        <taxon>Bacillati</taxon>
        <taxon>Bacillota</taxon>
        <taxon>Clostridia</taxon>
        <taxon>Peptostreptococcales</taxon>
        <taxon>Peptostreptococcaceae</taxon>
        <taxon>Paraclostridium</taxon>
    </lineage>
</organism>
<dbReference type="Pfam" id="PF22624">
    <property type="entry name" value="AASDHPPT_N"/>
    <property type="match status" value="1"/>
</dbReference>
<proteinExistence type="inferred from homology"/>
<dbReference type="PANTHER" id="PTHR12215:SF10">
    <property type="entry name" value="L-AMINOADIPATE-SEMIALDEHYDE DEHYDROGENASE-PHOSPHOPANTETHEINYL TRANSFERASE"/>
    <property type="match status" value="1"/>
</dbReference>
<dbReference type="InterPro" id="IPR037143">
    <property type="entry name" value="4-PPantetheinyl_Trfase_dom_sf"/>
</dbReference>
<dbReference type="RefSeq" id="WP_150886333.1">
    <property type="nucleotide sequence ID" value="NZ_CP032452.1"/>
</dbReference>
<evidence type="ECO:0000313" key="5">
    <source>
        <dbReference type="EMBL" id="NME09600.1"/>
    </source>
</evidence>
<dbReference type="SUPFAM" id="SSF56214">
    <property type="entry name" value="4'-phosphopantetheinyl transferase"/>
    <property type="match status" value="2"/>
</dbReference>
<dbReference type="PANTHER" id="PTHR12215">
    <property type="entry name" value="PHOSPHOPANTETHEINE TRANSFERASE"/>
    <property type="match status" value="1"/>
</dbReference>
<feature type="domain" description="4'-phosphopantetheinyl transferase N-terminal" evidence="4">
    <location>
        <begin position="34"/>
        <end position="115"/>
    </location>
</feature>
<dbReference type="GO" id="GO:0005829">
    <property type="term" value="C:cytosol"/>
    <property type="evidence" value="ECO:0007669"/>
    <property type="project" value="TreeGrafter"/>
</dbReference>
<evidence type="ECO:0000259" key="3">
    <source>
        <dbReference type="Pfam" id="PF01648"/>
    </source>
</evidence>
<dbReference type="GO" id="GO:0019878">
    <property type="term" value="P:lysine biosynthetic process via aminoadipic acid"/>
    <property type="evidence" value="ECO:0007669"/>
    <property type="project" value="TreeGrafter"/>
</dbReference>
<evidence type="ECO:0000259" key="4">
    <source>
        <dbReference type="Pfam" id="PF22624"/>
    </source>
</evidence>